<organism evidence="2 3">
    <name type="scientific">Vanrija albida</name>
    <dbReference type="NCBI Taxonomy" id="181172"/>
    <lineage>
        <taxon>Eukaryota</taxon>
        <taxon>Fungi</taxon>
        <taxon>Dikarya</taxon>
        <taxon>Basidiomycota</taxon>
        <taxon>Agaricomycotina</taxon>
        <taxon>Tremellomycetes</taxon>
        <taxon>Trichosporonales</taxon>
        <taxon>Trichosporonaceae</taxon>
        <taxon>Vanrija</taxon>
    </lineage>
</organism>
<dbReference type="RefSeq" id="XP_069210744.1">
    <property type="nucleotide sequence ID" value="XM_069350358.1"/>
</dbReference>
<protein>
    <recommendedName>
        <fullName evidence="4">CxC6 like cysteine cluster associated with KDZ domain-containing protein</fullName>
    </recommendedName>
</protein>
<evidence type="ECO:0008006" key="4">
    <source>
        <dbReference type="Google" id="ProtNLM"/>
    </source>
</evidence>
<evidence type="ECO:0000256" key="1">
    <source>
        <dbReference type="SAM" id="MobiDB-lite"/>
    </source>
</evidence>
<comment type="caution">
    <text evidence="2">The sequence shown here is derived from an EMBL/GenBank/DDBJ whole genome shotgun (WGS) entry which is preliminary data.</text>
</comment>
<feature type="compositionally biased region" description="Polar residues" evidence="1">
    <location>
        <begin position="252"/>
        <end position="262"/>
    </location>
</feature>
<reference evidence="2 3" key="1">
    <citation type="submission" date="2023-08" db="EMBL/GenBank/DDBJ databases">
        <title>Annotated Genome Sequence of Vanrija albida AlHP1.</title>
        <authorList>
            <person name="Herzog R."/>
        </authorList>
    </citation>
    <scope>NUCLEOTIDE SEQUENCE [LARGE SCALE GENOMIC DNA]</scope>
    <source>
        <strain evidence="2 3">AlHP1</strain>
    </source>
</reference>
<evidence type="ECO:0000313" key="2">
    <source>
        <dbReference type="EMBL" id="KAL1410800.1"/>
    </source>
</evidence>
<gene>
    <name evidence="2" type="ORF">Q8F55_001742</name>
</gene>
<accession>A0ABR3Q7U2</accession>
<evidence type="ECO:0000313" key="3">
    <source>
        <dbReference type="Proteomes" id="UP001565368"/>
    </source>
</evidence>
<sequence>MPDTPPPTEHALRIDDDLYARYGPRKHLDPALAHLALHPHSAPRIPFLTPLIHLTGDKGAAVLDLLDRPDAGRFALSQLLVVGDTRDFVEDMLDSWPPFIYEGDISCDRCRSIDETNGDLCPCVHINLGAANKKYCIAAFKLSRYRCAAINKQCTYSLAQGEVVWRKMPLHARVLQEPASATALEHKVWWPGMRDGPVMIPPPSSMDNADERCRPAIWDAPVADAAPDTRPSKRARRRATAAANGPSAPVAETTSSAPDTTV</sequence>
<keyword evidence="3" id="KW-1185">Reference proteome</keyword>
<name>A0ABR3Q7U2_9TREE</name>
<dbReference type="EMBL" id="JBBXJM010000002">
    <property type="protein sequence ID" value="KAL1410800.1"/>
    <property type="molecule type" value="Genomic_DNA"/>
</dbReference>
<feature type="region of interest" description="Disordered" evidence="1">
    <location>
        <begin position="218"/>
        <end position="262"/>
    </location>
</feature>
<dbReference type="Proteomes" id="UP001565368">
    <property type="component" value="Unassembled WGS sequence"/>
</dbReference>
<dbReference type="GeneID" id="95982785"/>
<proteinExistence type="predicted"/>